<dbReference type="InterPro" id="IPR042185">
    <property type="entry name" value="Serpin_sf_2"/>
</dbReference>
<sequence>MRSPIGRSLVALAVMTTMVTVAGCAVTQPPPDTAQLSRAPSVTFTQRGIDSVGDASAVVVDGTRRLGVALARSDGSQRRSPNTLVAPFSAMTALEAVRAGADGATADEIDSAVGPYRPAAVAALLGQLAVIAGDPGTTDAGNPPPVPLYHQATGLFLADSTPPRTPYLDELSRWFDTGVYPMRFATDQSERALDEWATVNTAGQQTRAPISTDRSTSLAVAATAFLAASWAEPFLPSDTGDAAFTTDSGRVTQVPTMQADIPARVARAGRWTALEVPFAGADLALQIILPADRAGADTVLDDEVLGEVATTLRRTPTTGDVAVSLPRWTTNATVDVRRALTGLGVRAPFSGGLDAIGRGTVVSSLGQSGALTIAERGTAGFADAQTTSPSSVAPTPAAGKRFTADRPFVYQVVDTSTSLPVFIGLMGDPSVS</sequence>
<feature type="signal peptide" evidence="2">
    <location>
        <begin position="1"/>
        <end position="22"/>
    </location>
</feature>
<evidence type="ECO:0000313" key="4">
    <source>
        <dbReference type="EMBL" id="MFD0926870.1"/>
    </source>
</evidence>
<dbReference type="PROSITE" id="PS00284">
    <property type="entry name" value="SERPIN"/>
    <property type="match status" value="1"/>
</dbReference>
<evidence type="ECO:0000256" key="2">
    <source>
        <dbReference type="SAM" id="SignalP"/>
    </source>
</evidence>
<reference evidence="5" key="1">
    <citation type="journal article" date="2019" name="Int. J. Syst. Evol. Microbiol.">
        <title>The Global Catalogue of Microorganisms (GCM) 10K type strain sequencing project: providing services to taxonomists for standard genome sequencing and annotation.</title>
        <authorList>
            <consortium name="The Broad Institute Genomics Platform"/>
            <consortium name="The Broad Institute Genome Sequencing Center for Infectious Disease"/>
            <person name="Wu L."/>
            <person name="Ma J."/>
        </authorList>
    </citation>
    <scope>NUCLEOTIDE SEQUENCE [LARGE SCALE GENOMIC DNA]</scope>
    <source>
        <strain evidence="5">CCUG 50873</strain>
    </source>
</reference>
<dbReference type="Proteomes" id="UP001597068">
    <property type="component" value="Unassembled WGS sequence"/>
</dbReference>
<dbReference type="PANTHER" id="PTHR11461:SF211">
    <property type="entry name" value="GH10112P-RELATED"/>
    <property type="match status" value="1"/>
</dbReference>
<dbReference type="InterPro" id="IPR023796">
    <property type="entry name" value="Serpin_dom"/>
</dbReference>
<protein>
    <submittedName>
        <fullName evidence="4">Serpin family protein</fullName>
    </submittedName>
</protein>
<evidence type="ECO:0000256" key="1">
    <source>
        <dbReference type="RuleBase" id="RU000411"/>
    </source>
</evidence>
<keyword evidence="5" id="KW-1185">Reference proteome</keyword>
<dbReference type="InterPro" id="IPR023795">
    <property type="entry name" value="Serpin_CS"/>
</dbReference>
<dbReference type="InterPro" id="IPR036186">
    <property type="entry name" value="Serpin_sf"/>
</dbReference>
<feature type="chain" id="PRO_5046439995" evidence="2">
    <location>
        <begin position="23"/>
        <end position="432"/>
    </location>
</feature>
<gene>
    <name evidence="4" type="ORF">ACFQ04_14105</name>
</gene>
<dbReference type="EMBL" id="JBHTIL010000001">
    <property type="protein sequence ID" value="MFD0926870.1"/>
    <property type="molecule type" value="Genomic_DNA"/>
</dbReference>
<evidence type="ECO:0000313" key="5">
    <source>
        <dbReference type="Proteomes" id="UP001597068"/>
    </source>
</evidence>
<dbReference type="SUPFAM" id="SSF56574">
    <property type="entry name" value="Serpins"/>
    <property type="match status" value="1"/>
</dbReference>
<name>A0ABW3GD99_9NOCA</name>
<dbReference type="Gene3D" id="3.30.497.10">
    <property type="entry name" value="Antithrombin, subunit I, domain 2"/>
    <property type="match status" value="1"/>
</dbReference>
<accession>A0ABW3GD99</accession>
<dbReference type="PANTHER" id="PTHR11461">
    <property type="entry name" value="SERINE PROTEASE INHIBITOR, SERPIN"/>
    <property type="match status" value="1"/>
</dbReference>
<dbReference type="Gene3D" id="2.30.39.10">
    <property type="entry name" value="Alpha-1-antitrypsin, domain 1"/>
    <property type="match status" value="1"/>
</dbReference>
<evidence type="ECO:0000259" key="3">
    <source>
        <dbReference type="SMART" id="SM00093"/>
    </source>
</evidence>
<dbReference type="InterPro" id="IPR042178">
    <property type="entry name" value="Serpin_sf_1"/>
</dbReference>
<dbReference type="SMART" id="SM00093">
    <property type="entry name" value="SERPIN"/>
    <property type="match status" value="1"/>
</dbReference>
<organism evidence="4 5">
    <name type="scientific">Williamsia deligens</name>
    <dbReference type="NCBI Taxonomy" id="321325"/>
    <lineage>
        <taxon>Bacteria</taxon>
        <taxon>Bacillati</taxon>
        <taxon>Actinomycetota</taxon>
        <taxon>Actinomycetes</taxon>
        <taxon>Mycobacteriales</taxon>
        <taxon>Nocardiaceae</taxon>
        <taxon>Williamsia</taxon>
    </lineage>
</organism>
<dbReference type="Pfam" id="PF00079">
    <property type="entry name" value="Serpin"/>
    <property type="match status" value="1"/>
</dbReference>
<dbReference type="RefSeq" id="WP_253645290.1">
    <property type="nucleotide sequence ID" value="NZ_BAAAMO010000002.1"/>
</dbReference>
<proteinExistence type="inferred from homology"/>
<comment type="similarity">
    <text evidence="1">Belongs to the serpin family.</text>
</comment>
<keyword evidence="2" id="KW-0732">Signal</keyword>
<dbReference type="InterPro" id="IPR000215">
    <property type="entry name" value="Serpin_fam"/>
</dbReference>
<dbReference type="PROSITE" id="PS51257">
    <property type="entry name" value="PROKAR_LIPOPROTEIN"/>
    <property type="match status" value="1"/>
</dbReference>
<feature type="domain" description="Serpin" evidence="3">
    <location>
        <begin position="68"/>
        <end position="429"/>
    </location>
</feature>
<comment type="caution">
    <text evidence="4">The sequence shown here is derived from an EMBL/GenBank/DDBJ whole genome shotgun (WGS) entry which is preliminary data.</text>
</comment>